<comment type="caution">
    <text evidence="2">The sequence shown here is derived from an EMBL/GenBank/DDBJ whole genome shotgun (WGS) entry which is preliminary data.</text>
</comment>
<feature type="transmembrane region" description="Helical" evidence="1">
    <location>
        <begin position="9"/>
        <end position="29"/>
    </location>
</feature>
<gene>
    <name evidence="2" type="ORF">JR050_10440</name>
</gene>
<keyword evidence="3" id="KW-1185">Reference proteome</keyword>
<proteinExistence type="predicted"/>
<keyword evidence="1" id="KW-0472">Membrane</keyword>
<name>A0ABS2DJ95_9BACI</name>
<dbReference type="Proteomes" id="UP001518925">
    <property type="component" value="Unassembled WGS sequence"/>
</dbReference>
<sequence length="189" mass="21676">MSIINSKKIFLYLILCLSFIAIIFFVFFGSTSLESAIQKKWHEKIEVISDEHVNNLVLFKEKKTNLIVVNTYTEKYGLYSYNNDTEEPLISLDEEGNPKTFVKVTDIRGVGNVLWGYIVGDEEIARVDATFNSTDGRGFSYESTVLNNGILIALPKEYKHVDFSNDEWEIKTSFLDKKGKIIGTYKLLY</sequence>
<accession>A0ABS2DJ95</accession>
<evidence type="ECO:0000313" key="2">
    <source>
        <dbReference type="EMBL" id="MBM6618075.1"/>
    </source>
</evidence>
<evidence type="ECO:0000256" key="1">
    <source>
        <dbReference type="SAM" id="Phobius"/>
    </source>
</evidence>
<dbReference type="EMBL" id="JAFELM010000029">
    <property type="protein sequence ID" value="MBM6618075.1"/>
    <property type="molecule type" value="Genomic_DNA"/>
</dbReference>
<dbReference type="RefSeq" id="WP_204203443.1">
    <property type="nucleotide sequence ID" value="NZ_JAFELM010000029.1"/>
</dbReference>
<reference evidence="2 3" key="1">
    <citation type="submission" date="2021-02" db="EMBL/GenBank/DDBJ databases">
        <title>Bacillus sp. RD4P76, an endophyte from a halophyte.</title>
        <authorList>
            <person name="Sun J.-Q."/>
        </authorList>
    </citation>
    <scope>NUCLEOTIDE SEQUENCE [LARGE SCALE GENOMIC DNA]</scope>
    <source>
        <strain evidence="2 3">RD4P76</strain>
    </source>
</reference>
<organism evidence="2 3">
    <name type="scientific">Bacillus suaedaesalsae</name>
    <dbReference type="NCBI Taxonomy" id="2810349"/>
    <lineage>
        <taxon>Bacteria</taxon>
        <taxon>Bacillati</taxon>
        <taxon>Bacillota</taxon>
        <taxon>Bacilli</taxon>
        <taxon>Bacillales</taxon>
        <taxon>Bacillaceae</taxon>
        <taxon>Bacillus</taxon>
    </lineage>
</organism>
<protein>
    <submittedName>
        <fullName evidence="2">Uncharacterized protein</fullName>
    </submittedName>
</protein>
<keyword evidence="1" id="KW-0812">Transmembrane</keyword>
<keyword evidence="1" id="KW-1133">Transmembrane helix</keyword>
<evidence type="ECO:0000313" key="3">
    <source>
        <dbReference type="Proteomes" id="UP001518925"/>
    </source>
</evidence>